<dbReference type="Proteomes" id="UP000194946">
    <property type="component" value="Unassembled WGS sequence"/>
</dbReference>
<organism evidence="2 3">
    <name type="scientific">Commensalibacter intestini</name>
    <dbReference type="NCBI Taxonomy" id="479936"/>
    <lineage>
        <taxon>Bacteria</taxon>
        <taxon>Pseudomonadati</taxon>
        <taxon>Pseudomonadota</taxon>
        <taxon>Alphaproteobacteria</taxon>
        <taxon>Acetobacterales</taxon>
        <taxon>Acetobacteraceae</taxon>
    </lineage>
</organism>
<feature type="signal peptide" evidence="1">
    <location>
        <begin position="1"/>
        <end position="24"/>
    </location>
</feature>
<evidence type="ECO:0000256" key="1">
    <source>
        <dbReference type="SAM" id="SignalP"/>
    </source>
</evidence>
<accession>A0A251ZVZ3</accession>
<proteinExistence type="predicted"/>
<evidence type="ECO:0000313" key="3">
    <source>
        <dbReference type="Proteomes" id="UP000194946"/>
    </source>
</evidence>
<evidence type="ECO:0008006" key="4">
    <source>
        <dbReference type="Google" id="ProtNLM"/>
    </source>
</evidence>
<protein>
    <recommendedName>
        <fullName evidence="4">Beta/gamma crystallin 'Greek key' domain-containing protein</fullName>
    </recommendedName>
</protein>
<gene>
    <name evidence="2" type="ORF">HK18_05350</name>
</gene>
<comment type="caution">
    <text evidence="2">The sequence shown here is derived from an EMBL/GenBank/DDBJ whole genome shotgun (WGS) entry which is preliminary data.</text>
</comment>
<dbReference type="EMBL" id="JOPB01000003">
    <property type="protein sequence ID" value="OUI78831.1"/>
    <property type="molecule type" value="Genomic_DNA"/>
</dbReference>
<name>A0A251ZVZ3_9PROT</name>
<reference evidence="3" key="1">
    <citation type="submission" date="2014-06" db="EMBL/GenBank/DDBJ databases">
        <authorList>
            <person name="Winans N.J."/>
            <person name="Newell P.D."/>
            <person name="Douglas A.E."/>
        </authorList>
    </citation>
    <scope>NUCLEOTIDE SEQUENCE [LARGE SCALE GENOMIC DNA]</scope>
    <source>
        <strain evidence="3">DmL_052</strain>
    </source>
</reference>
<dbReference type="RefSeq" id="WP_008853437.1">
    <property type="nucleotide sequence ID" value="NZ_JOPB01000003.1"/>
</dbReference>
<feature type="chain" id="PRO_5011505607" description="Beta/gamma crystallin 'Greek key' domain-containing protein" evidence="1">
    <location>
        <begin position="25"/>
        <end position="141"/>
    </location>
</feature>
<evidence type="ECO:0000313" key="2">
    <source>
        <dbReference type="EMBL" id="OUI78831.1"/>
    </source>
</evidence>
<dbReference type="AlphaFoldDB" id="A0A251ZVZ3"/>
<sequence>MKLFPFLLPCILGAAIAFPSLSNAQTDTTQQAYLNMITYEHKAPHQYATVLYMPYYPAYGMISFRSPECTAEIAGYIDPFALKNKKLIITYKLCKVSFDITQNNQELSNPQETDTCQDYHPKNCSFSQIPSLRQISLEKHP</sequence>
<keyword evidence="3" id="KW-1185">Reference proteome</keyword>
<keyword evidence="1" id="KW-0732">Signal</keyword>